<dbReference type="PANTHER" id="PTHR35272">
    <property type="entry name" value="THIOL:DISULFIDE INTERCHANGE PROTEIN DSBC-RELATED"/>
    <property type="match status" value="1"/>
</dbReference>
<dbReference type="SUPFAM" id="SSF54423">
    <property type="entry name" value="DsbC/DsbG N-terminal domain-like"/>
    <property type="match status" value="1"/>
</dbReference>
<dbReference type="Pfam" id="PF10411">
    <property type="entry name" value="DsbC_N"/>
    <property type="match status" value="1"/>
</dbReference>
<dbReference type="OrthoDB" id="12976at2"/>
<dbReference type="InterPro" id="IPR051470">
    <property type="entry name" value="Thiol:disulfide_interchange"/>
</dbReference>
<evidence type="ECO:0000313" key="11">
    <source>
        <dbReference type="Proteomes" id="UP000199648"/>
    </source>
</evidence>
<dbReference type="AlphaFoldDB" id="A0A1G5PJL8"/>
<comment type="function">
    <text evidence="7">Required for disulfide bond formation in some periplasmic proteins. Acts by transferring its disulfide bond to other proteins and is reduced in the process.</text>
</comment>
<dbReference type="InterPro" id="IPR036249">
    <property type="entry name" value="Thioredoxin-like_sf"/>
</dbReference>
<dbReference type="Pfam" id="PF13098">
    <property type="entry name" value="Thioredoxin_2"/>
    <property type="match status" value="1"/>
</dbReference>
<comment type="similarity">
    <text evidence="2 7">Belongs to the thioredoxin family. DsbC subfamily.</text>
</comment>
<dbReference type="STRING" id="415747.SAMN03097708_00242"/>
<dbReference type="InterPro" id="IPR033954">
    <property type="entry name" value="DiS-bond_Isoase_DsbC/G"/>
</dbReference>
<feature type="chain" id="PRO_5011330177" description="Thiol:disulfide interchange protein" evidence="7">
    <location>
        <begin position="23"/>
        <end position="244"/>
    </location>
</feature>
<dbReference type="EMBL" id="FMWD01000001">
    <property type="protein sequence ID" value="SCZ49702.1"/>
    <property type="molecule type" value="Genomic_DNA"/>
</dbReference>
<dbReference type="InterPro" id="IPR018950">
    <property type="entry name" value="DiS-bond_isomerase_DsbC/G_N"/>
</dbReference>
<evidence type="ECO:0000259" key="8">
    <source>
        <dbReference type="Pfam" id="PF10411"/>
    </source>
</evidence>
<gene>
    <name evidence="10" type="ORF">SAMN03097708_00242</name>
</gene>
<proteinExistence type="inferred from homology"/>
<dbReference type="Gene3D" id="3.40.30.10">
    <property type="entry name" value="Glutaredoxin"/>
    <property type="match status" value="1"/>
</dbReference>
<evidence type="ECO:0000256" key="1">
    <source>
        <dbReference type="ARBA" id="ARBA00004418"/>
    </source>
</evidence>
<dbReference type="SUPFAM" id="SSF52833">
    <property type="entry name" value="Thioredoxin-like"/>
    <property type="match status" value="1"/>
</dbReference>
<dbReference type="PANTHER" id="PTHR35272:SF3">
    <property type="entry name" value="THIOL:DISULFIDE INTERCHANGE PROTEIN DSBC"/>
    <property type="match status" value="1"/>
</dbReference>
<keyword evidence="6 7" id="KW-0676">Redox-active center</keyword>
<keyword evidence="5" id="KW-1015">Disulfide bond</keyword>
<dbReference type="InterPro" id="IPR012336">
    <property type="entry name" value="Thioredoxin-like_fold"/>
</dbReference>
<sequence length="244" mass="26569">MKRILLSLAALVLTTSAGLTVAAPAELKSFLSQMVPGQAPDAIEETPLPGIYQVVYGSDIFYFSEDGRYMLRGDLVDLKSNTNLSEQTRSTARKAAVSRLDEETMIVYPAKGTAKHVVTVFTDIDCPYCRKLHDGMEEMNEMGIEIRYLAFPRAGIGSSTFRNMASIWCAEDPRAAMDSAKSGGKVEAADCDHGIEEHMKLVRELGINGTPALILDDGRLIGGYVPPKKLLPMLEGNTAVPGRR</sequence>
<dbReference type="CDD" id="cd03020">
    <property type="entry name" value="DsbA_DsbC_DsbG"/>
    <property type="match status" value="1"/>
</dbReference>
<dbReference type="InterPro" id="IPR009094">
    <property type="entry name" value="DiS-bond_isomerase_DsbC/G_N_sf"/>
</dbReference>
<name>A0A1G5PJL8_9GAMM</name>
<dbReference type="RefSeq" id="WP_092991764.1">
    <property type="nucleotide sequence ID" value="NZ_FMWD01000001.1"/>
</dbReference>
<evidence type="ECO:0000256" key="3">
    <source>
        <dbReference type="ARBA" id="ARBA00022729"/>
    </source>
</evidence>
<evidence type="ECO:0000256" key="5">
    <source>
        <dbReference type="ARBA" id="ARBA00023157"/>
    </source>
</evidence>
<keyword evidence="3 7" id="KW-0732">Signal</keyword>
<feature type="domain" description="Thioredoxin-like fold" evidence="9">
    <location>
        <begin position="110"/>
        <end position="234"/>
    </location>
</feature>
<comment type="subcellular location">
    <subcellularLocation>
        <location evidence="1 7">Periplasm</location>
    </subcellularLocation>
</comment>
<evidence type="ECO:0000256" key="7">
    <source>
        <dbReference type="RuleBase" id="RU364038"/>
    </source>
</evidence>
<feature type="signal peptide" evidence="7">
    <location>
        <begin position="1"/>
        <end position="22"/>
    </location>
</feature>
<protein>
    <recommendedName>
        <fullName evidence="7">Thiol:disulfide interchange protein</fullName>
    </recommendedName>
</protein>
<evidence type="ECO:0000256" key="4">
    <source>
        <dbReference type="ARBA" id="ARBA00022764"/>
    </source>
</evidence>
<accession>A0A1G5PJL8</accession>
<feature type="domain" description="Disulphide bond isomerase DsbC/G N-terminal" evidence="8">
    <location>
        <begin position="22"/>
        <end position="86"/>
    </location>
</feature>
<evidence type="ECO:0000256" key="2">
    <source>
        <dbReference type="ARBA" id="ARBA00009813"/>
    </source>
</evidence>
<evidence type="ECO:0000313" key="10">
    <source>
        <dbReference type="EMBL" id="SCZ49702.1"/>
    </source>
</evidence>
<dbReference type="Proteomes" id="UP000199648">
    <property type="component" value="Unassembled WGS sequence"/>
</dbReference>
<dbReference type="Gene3D" id="3.10.450.70">
    <property type="entry name" value="Disulphide bond isomerase, DsbC/G, N-terminal"/>
    <property type="match status" value="1"/>
</dbReference>
<keyword evidence="4 7" id="KW-0574">Periplasm</keyword>
<evidence type="ECO:0000259" key="9">
    <source>
        <dbReference type="Pfam" id="PF13098"/>
    </source>
</evidence>
<organism evidence="10 11">
    <name type="scientific">Thiohalomonas denitrificans</name>
    <dbReference type="NCBI Taxonomy" id="415747"/>
    <lineage>
        <taxon>Bacteria</taxon>
        <taxon>Pseudomonadati</taxon>
        <taxon>Pseudomonadota</taxon>
        <taxon>Gammaproteobacteria</taxon>
        <taxon>Thiohalomonadales</taxon>
        <taxon>Thiohalomonadaceae</taxon>
        <taxon>Thiohalomonas</taxon>
    </lineage>
</organism>
<reference evidence="10 11" key="1">
    <citation type="submission" date="2016-10" db="EMBL/GenBank/DDBJ databases">
        <authorList>
            <person name="de Groot N.N."/>
        </authorList>
    </citation>
    <scope>NUCLEOTIDE SEQUENCE [LARGE SCALE GENOMIC DNA]</scope>
    <source>
        <strain evidence="10 11">HLD2</strain>
    </source>
</reference>
<evidence type="ECO:0000256" key="6">
    <source>
        <dbReference type="ARBA" id="ARBA00023284"/>
    </source>
</evidence>
<dbReference type="GO" id="GO:0042597">
    <property type="term" value="C:periplasmic space"/>
    <property type="evidence" value="ECO:0007669"/>
    <property type="project" value="UniProtKB-SubCell"/>
</dbReference>
<keyword evidence="11" id="KW-1185">Reference proteome</keyword>